<organism evidence="2 3">
    <name type="scientific">Mycena sanguinolenta</name>
    <dbReference type="NCBI Taxonomy" id="230812"/>
    <lineage>
        <taxon>Eukaryota</taxon>
        <taxon>Fungi</taxon>
        <taxon>Dikarya</taxon>
        <taxon>Basidiomycota</taxon>
        <taxon>Agaricomycotina</taxon>
        <taxon>Agaricomycetes</taxon>
        <taxon>Agaricomycetidae</taxon>
        <taxon>Agaricales</taxon>
        <taxon>Marasmiineae</taxon>
        <taxon>Mycenaceae</taxon>
        <taxon>Mycena</taxon>
    </lineage>
</organism>
<sequence length="565" mass="63639">MRPSFIPLFSLVPFPNDEIQGRLPLLTKLVVTMTFQDENNRRLGKSFSVTCNFFINAGDGLRPQTNSQRPYLGNTYVALLLLTPTAASVRAILIEQTERTGNSSKADIQRFIEESELKMTSLGWRDRERACIDSLRYIISPICTLPIELLVEIFRLAIDDETHIEDAHRISQICSDWRKIAHATPRLWTGLIYVDLGSQKIFGREQLYADGLTAWLARSAPLPVPISLELYRENSDPCIVEEVFRIAPRISSLHCPNYLPLSLIRRLAECRLDSLEELELGLPDSDPNTSEFPALTTAPRLRKSSITISSGQPHILVPWAQLTDLTLDCDSIDVILDILPQCAILTCASLITSGWSTNAAAVQLTRPPLTLSHLHTLSLEFTPLEHMREILGVVTAPALEILHLNFQELDEELQSPASLAAFLMQSPNITQLEIICGFFTPTSHELIVTLEHTVRLTHLKLVDPYRVSLDHALIAALSYKENSTPLVPRLRDLVLADIDPNGFATAALENMFFSRWWTDTETTLSPRTVSRWSRLELQGIYSEEFTESMKVLQRKGLPLELRNSN</sequence>
<dbReference type="InterPro" id="IPR001810">
    <property type="entry name" value="F-box_dom"/>
</dbReference>
<dbReference type="InterPro" id="IPR036047">
    <property type="entry name" value="F-box-like_dom_sf"/>
</dbReference>
<proteinExistence type="predicted"/>
<gene>
    <name evidence="2" type="ORF">MSAN_00819400</name>
</gene>
<dbReference type="OrthoDB" id="2269034at2759"/>
<dbReference type="AlphaFoldDB" id="A0A8H6YUW3"/>
<name>A0A8H6YUW3_9AGAR</name>
<accession>A0A8H6YUW3</accession>
<dbReference type="SUPFAM" id="SSF81383">
    <property type="entry name" value="F-box domain"/>
    <property type="match status" value="1"/>
</dbReference>
<keyword evidence="3" id="KW-1185">Reference proteome</keyword>
<dbReference type="Proteomes" id="UP000623467">
    <property type="component" value="Unassembled WGS sequence"/>
</dbReference>
<comment type="caution">
    <text evidence="2">The sequence shown here is derived from an EMBL/GenBank/DDBJ whole genome shotgun (WGS) entry which is preliminary data.</text>
</comment>
<evidence type="ECO:0000313" key="2">
    <source>
        <dbReference type="EMBL" id="KAF7367563.1"/>
    </source>
</evidence>
<evidence type="ECO:0000313" key="3">
    <source>
        <dbReference type="Proteomes" id="UP000623467"/>
    </source>
</evidence>
<feature type="domain" description="F-box" evidence="1">
    <location>
        <begin position="142"/>
        <end position="189"/>
    </location>
</feature>
<dbReference type="EMBL" id="JACAZH010000005">
    <property type="protein sequence ID" value="KAF7367563.1"/>
    <property type="molecule type" value="Genomic_DNA"/>
</dbReference>
<protein>
    <recommendedName>
        <fullName evidence="1">F-box domain-containing protein</fullName>
    </recommendedName>
</protein>
<dbReference type="SUPFAM" id="SSF52047">
    <property type="entry name" value="RNI-like"/>
    <property type="match status" value="1"/>
</dbReference>
<dbReference type="InterPro" id="IPR032675">
    <property type="entry name" value="LRR_dom_sf"/>
</dbReference>
<dbReference type="Pfam" id="PF12937">
    <property type="entry name" value="F-box-like"/>
    <property type="match status" value="1"/>
</dbReference>
<evidence type="ECO:0000259" key="1">
    <source>
        <dbReference type="Pfam" id="PF12937"/>
    </source>
</evidence>
<reference evidence="2" key="1">
    <citation type="submission" date="2020-05" db="EMBL/GenBank/DDBJ databases">
        <title>Mycena genomes resolve the evolution of fungal bioluminescence.</title>
        <authorList>
            <person name="Tsai I.J."/>
        </authorList>
    </citation>
    <scope>NUCLEOTIDE SEQUENCE</scope>
    <source>
        <strain evidence="2">160909Yilan</strain>
    </source>
</reference>
<dbReference type="Gene3D" id="3.80.10.10">
    <property type="entry name" value="Ribonuclease Inhibitor"/>
    <property type="match status" value="1"/>
</dbReference>